<evidence type="ECO:0000256" key="2">
    <source>
        <dbReference type="ARBA" id="ARBA00022723"/>
    </source>
</evidence>
<dbReference type="Gene3D" id="3.40.50.1000">
    <property type="entry name" value="HAD superfamily/HAD-like"/>
    <property type="match status" value="1"/>
</dbReference>
<dbReference type="NCBIfam" id="TIGR01509">
    <property type="entry name" value="HAD-SF-IA-v3"/>
    <property type="match status" value="1"/>
</dbReference>
<dbReference type="PRINTS" id="PR00413">
    <property type="entry name" value="HADHALOGNASE"/>
</dbReference>
<dbReference type="CDD" id="cd07505">
    <property type="entry name" value="HAD_BPGM-like"/>
    <property type="match status" value="1"/>
</dbReference>
<gene>
    <name evidence="4" type="ORF">UFOPK1380_00178</name>
</gene>
<dbReference type="InterPro" id="IPR006439">
    <property type="entry name" value="HAD-SF_hydro_IA"/>
</dbReference>
<dbReference type="EMBL" id="CAEZSC010000005">
    <property type="protein sequence ID" value="CAB4530196.1"/>
    <property type="molecule type" value="Genomic_DNA"/>
</dbReference>
<dbReference type="PANTHER" id="PTHR46193:SF10">
    <property type="entry name" value="6-PHOSPHOGLUCONATE PHOSPHATASE"/>
    <property type="match status" value="1"/>
</dbReference>
<evidence type="ECO:0000256" key="3">
    <source>
        <dbReference type="ARBA" id="ARBA00022842"/>
    </source>
</evidence>
<reference evidence="4" key="1">
    <citation type="submission" date="2020-05" db="EMBL/GenBank/DDBJ databases">
        <authorList>
            <person name="Chiriac C."/>
            <person name="Salcher M."/>
            <person name="Ghai R."/>
            <person name="Kavagutti S V."/>
        </authorList>
    </citation>
    <scope>NUCLEOTIDE SEQUENCE</scope>
</reference>
<keyword evidence="2" id="KW-0479">Metal-binding</keyword>
<keyword evidence="3" id="KW-0460">Magnesium</keyword>
<dbReference type="Gene3D" id="1.10.150.240">
    <property type="entry name" value="Putative phosphatase, domain 2"/>
    <property type="match status" value="1"/>
</dbReference>
<dbReference type="AlphaFoldDB" id="A0A6J6AUR6"/>
<dbReference type="InterPro" id="IPR041492">
    <property type="entry name" value="HAD_2"/>
</dbReference>
<protein>
    <submittedName>
        <fullName evidence="4">Unannotated protein</fullName>
    </submittedName>
</protein>
<accession>A0A6J6AUR6</accession>
<sequence length="224" mass="24052">MPASPFAAILFDMDGTLIDSEPIWLGQERLLMSEFGHEWTDANQQYCLGGPLSKVGRYMSQLVLGAQEPEFFEEQLVSRVTEELKLGVSTVPGALELAREIFAAQIPTALVSASPRSLMNAALNGFYAIAPDLVGLFDISISMDDVVRTKPDPEGYLSAAATLGVPISECLVIEDSLTGITSGLASGAYVLAVPHLFDVAVQERMVILPSLQGQSLGSIESLYR</sequence>
<name>A0A6J6AUR6_9ZZZZ</name>
<dbReference type="InterPro" id="IPR023214">
    <property type="entry name" value="HAD_sf"/>
</dbReference>
<dbReference type="Pfam" id="PF13419">
    <property type="entry name" value="HAD_2"/>
    <property type="match status" value="1"/>
</dbReference>
<organism evidence="4">
    <name type="scientific">freshwater metagenome</name>
    <dbReference type="NCBI Taxonomy" id="449393"/>
    <lineage>
        <taxon>unclassified sequences</taxon>
        <taxon>metagenomes</taxon>
        <taxon>ecological metagenomes</taxon>
    </lineage>
</organism>
<evidence type="ECO:0000313" key="4">
    <source>
        <dbReference type="EMBL" id="CAB4530196.1"/>
    </source>
</evidence>
<dbReference type="InterPro" id="IPR036412">
    <property type="entry name" value="HAD-like_sf"/>
</dbReference>
<dbReference type="InterPro" id="IPR023198">
    <property type="entry name" value="PGP-like_dom2"/>
</dbReference>
<evidence type="ECO:0000256" key="1">
    <source>
        <dbReference type="ARBA" id="ARBA00001946"/>
    </source>
</evidence>
<dbReference type="SUPFAM" id="SSF56784">
    <property type="entry name" value="HAD-like"/>
    <property type="match status" value="1"/>
</dbReference>
<dbReference type="PANTHER" id="PTHR46193">
    <property type="entry name" value="6-PHOSPHOGLUCONATE PHOSPHATASE"/>
    <property type="match status" value="1"/>
</dbReference>
<dbReference type="SFLD" id="SFLDS00003">
    <property type="entry name" value="Haloacid_Dehalogenase"/>
    <property type="match status" value="1"/>
</dbReference>
<dbReference type="SFLD" id="SFLDG01129">
    <property type="entry name" value="C1.5:_HAD__Beta-PGM__Phosphata"/>
    <property type="match status" value="1"/>
</dbReference>
<comment type="cofactor">
    <cofactor evidence="1">
        <name>Mg(2+)</name>
        <dbReference type="ChEBI" id="CHEBI:18420"/>
    </cofactor>
</comment>
<proteinExistence type="predicted"/>
<dbReference type="InterPro" id="IPR051600">
    <property type="entry name" value="Beta-PGM-like"/>
</dbReference>
<dbReference type="GO" id="GO:0003824">
    <property type="term" value="F:catalytic activity"/>
    <property type="evidence" value="ECO:0007669"/>
    <property type="project" value="UniProtKB-ARBA"/>
</dbReference>
<dbReference type="GO" id="GO:0046872">
    <property type="term" value="F:metal ion binding"/>
    <property type="evidence" value="ECO:0007669"/>
    <property type="project" value="UniProtKB-KW"/>
</dbReference>